<feature type="compositionally biased region" description="Gly residues" evidence="1">
    <location>
        <begin position="211"/>
        <end position="220"/>
    </location>
</feature>
<evidence type="ECO:0000256" key="1">
    <source>
        <dbReference type="SAM" id="MobiDB-lite"/>
    </source>
</evidence>
<feature type="region of interest" description="Disordered" evidence="1">
    <location>
        <begin position="1"/>
        <end position="123"/>
    </location>
</feature>
<feature type="compositionally biased region" description="Gly residues" evidence="1">
    <location>
        <begin position="188"/>
        <end position="198"/>
    </location>
</feature>
<feature type="compositionally biased region" description="Low complexity" evidence="1">
    <location>
        <begin position="12"/>
        <end position="31"/>
    </location>
</feature>
<feature type="region of interest" description="Disordered" evidence="1">
    <location>
        <begin position="188"/>
        <end position="220"/>
    </location>
</feature>
<dbReference type="Proteomes" id="UP001500689">
    <property type="component" value="Unassembled WGS sequence"/>
</dbReference>
<gene>
    <name evidence="3" type="ORF">GCM10022222_20370</name>
</gene>
<evidence type="ECO:0000313" key="4">
    <source>
        <dbReference type="Proteomes" id="UP001500689"/>
    </source>
</evidence>
<protein>
    <recommendedName>
        <fullName evidence="5">Translation initiation factor IF-2</fullName>
    </recommendedName>
</protein>
<feature type="compositionally biased region" description="Low complexity" evidence="1">
    <location>
        <begin position="75"/>
        <end position="89"/>
    </location>
</feature>
<feature type="compositionally biased region" description="Low complexity" evidence="1">
    <location>
        <begin position="42"/>
        <end position="66"/>
    </location>
</feature>
<proteinExistence type="predicted"/>
<comment type="caution">
    <text evidence="3">The sequence shown here is derived from an EMBL/GenBank/DDBJ whole genome shotgun (WGS) entry which is preliminary data.</text>
</comment>
<organism evidence="3 4">
    <name type="scientific">Amycolatopsis ultiminotia</name>
    <dbReference type="NCBI Taxonomy" id="543629"/>
    <lineage>
        <taxon>Bacteria</taxon>
        <taxon>Bacillati</taxon>
        <taxon>Actinomycetota</taxon>
        <taxon>Actinomycetes</taxon>
        <taxon>Pseudonocardiales</taxon>
        <taxon>Pseudonocardiaceae</taxon>
        <taxon>Amycolatopsis</taxon>
    </lineage>
</organism>
<accession>A0ABP6VM05</accession>
<dbReference type="EMBL" id="BAAAZN010000003">
    <property type="protein sequence ID" value="GAA3536569.1"/>
    <property type="molecule type" value="Genomic_DNA"/>
</dbReference>
<evidence type="ECO:0000256" key="2">
    <source>
        <dbReference type="SAM" id="Phobius"/>
    </source>
</evidence>
<feature type="transmembrane region" description="Helical" evidence="2">
    <location>
        <begin position="146"/>
        <end position="167"/>
    </location>
</feature>
<keyword evidence="2" id="KW-0812">Transmembrane</keyword>
<keyword evidence="2" id="KW-1133">Transmembrane helix</keyword>
<sequence>MNDQAPDPNPPRDAAVSPSASAPGGPPDESAQAVSPADHGQDTALAAAAQPAPSDQDGGAQQQLTGQTGGGGEQPAGQASGGSEQSAGQVSGGGGQSASAVAGQVGGAGQQPAAGPPVPQLQWGVPLPPRRRGGFRRFVGNRATQLVGVGVLGLLVGGGVVGGVMVATQHSDHPTMSQYGGRHFRGSEGPGQGFGTPGNPGAPGRNFGGQAPNGGYGTGI</sequence>
<dbReference type="RefSeq" id="WP_344857864.1">
    <property type="nucleotide sequence ID" value="NZ_BAAAZN010000003.1"/>
</dbReference>
<keyword evidence="4" id="KW-1185">Reference proteome</keyword>
<evidence type="ECO:0000313" key="3">
    <source>
        <dbReference type="EMBL" id="GAA3536569.1"/>
    </source>
</evidence>
<reference evidence="4" key="1">
    <citation type="journal article" date="2019" name="Int. J. Syst. Evol. Microbiol.">
        <title>The Global Catalogue of Microorganisms (GCM) 10K type strain sequencing project: providing services to taxonomists for standard genome sequencing and annotation.</title>
        <authorList>
            <consortium name="The Broad Institute Genomics Platform"/>
            <consortium name="The Broad Institute Genome Sequencing Center for Infectious Disease"/>
            <person name="Wu L."/>
            <person name="Ma J."/>
        </authorList>
    </citation>
    <scope>NUCLEOTIDE SEQUENCE [LARGE SCALE GENOMIC DNA]</scope>
    <source>
        <strain evidence="4">JCM 16898</strain>
    </source>
</reference>
<evidence type="ECO:0008006" key="5">
    <source>
        <dbReference type="Google" id="ProtNLM"/>
    </source>
</evidence>
<name>A0ABP6VM05_9PSEU</name>
<keyword evidence="2" id="KW-0472">Membrane</keyword>